<accession>A0A927B7Z6</accession>
<proteinExistence type="predicted"/>
<evidence type="ECO:0000313" key="1">
    <source>
        <dbReference type="EMBL" id="MBD2757140.1"/>
    </source>
</evidence>
<organism evidence="1 2">
    <name type="scientific">Spirosoma validum</name>
    <dbReference type="NCBI Taxonomy" id="2771355"/>
    <lineage>
        <taxon>Bacteria</taxon>
        <taxon>Pseudomonadati</taxon>
        <taxon>Bacteroidota</taxon>
        <taxon>Cytophagia</taxon>
        <taxon>Cytophagales</taxon>
        <taxon>Cytophagaceae</taxon>
        <taxon>Spirosoma</taxon>
    </lineage>
</organism>
<dbReference type="RefSeq" id="WP_191042759.1">
    <property type="nucleotide sequence ID" value="NZ_JACXAA010000017.1"/>
</dbReference>
<dbReference type="EMBL" id="JACXAA010000017">
    <property type="protein sequence ID" value="MBD2757140.1"/>
    <property type="molecule type" value="Genomic_DNA"/>
</dbReference>
<reference evidence="1" key="1">
    <citation type="submission" date="2020-09" db="EMBL/GenBank/DDBJ databases">
        <authorList>
            <person name="Kim M.K."/>
        </authorList>
    </citation>
    <scope>NUCLEOTIDE SEQUENCE</scope>
    <source>
        <strain evidence="1">BT704</strain>
    </source>
</reference>
<protein>
    <submittedName>
        <fullName evidence="1">Uncharacterized protein</fullName>
    </submittedName>
</protein>
<dbReference type="Proteomes" id="UP000653797">
    <property type="component" value="Unassembled WGS sequence"/>
</dbReference>
<comment type="caution">
    <text evidence="1">The sequence shown here is derived from an EMBL/GenBank/DDBJ whole genome shotgun (WGS) entry which is preliminary data.</text>
</comment>
<gene>
    <name evidence="1" type="ORF">IC230_29950</name>
</gene>
<sequence length="113" mass="12931">MKLVLTPVEVPFMVGDTVWVDQPLGTAHEFPYFQATILQIILDGSLRNSLLVRQRSATHELTVSSAIYSLKPVGQYAGLPRINVELQLIPFRPIFFETKEELMDYRNRLIEAK</sequence>
<name>A0A927B7Z6_9BACT</name>
<evidence type="ECO:0000313" key="2">
    <source>
        <dbReference type="Proteomes" id="UP000653797"/>
    </source>
</evidence>
<keyword evidence="2" id="KW-1185">Reference proteome</keyword>
<dbReference type="AlphaFoldDB" id="A0A927B7Z6"/>